<dbReference type="RefSeq" id="WP_120514219.1">
    <property type="nucleotide sequence ID" value="NZ_QXZY01000001.1"/>
</dbReference>
<evidence type="ECO:0000313" key="2">
    <source>
        <dbReference type="EMBL" id="RPD42947.1"/>
    </source>
</evidence>
<dbReference type="Pfam" id="PF16409">
    <property type="entry name" value="DUF5017"/>
    <property type="match status" value="1"/>
</dbReference>
<dbReference type="InterPro" id="IPR032185">
    <property type="entry name" value="DUF5017"/>
</dbReference>
<comment type="caution">
    <text evidence="2">The sequence shown here is derived from an EMBL/GenBank/DDBJ whole genome shotgun (WGS) entry which is preliminary data.</text>
</comment>
<gene>
    <name evidence="2" type="ORF">EG028_01235</name>
</gene>
<dbReference type="AlphaFoldDB" id="A0A3N4MLT5"/>
<sequence length="296" mass="32977">MRKVIYTMASAVLLLACAKEKVPVPDFQVQAESLSYKVGDSVRFTFTGSPDNLVFYSGEPGHNYEFRNRSSAANDLQIDFKTWVRYGVIRKNLQVLVSNDFSGIADTNSVKSATWTDLSDRATFSTGVDQTPSGVLSLKEFTRPEADSALIYVAFRYTDYKKPQGQNQWVVRTFTANNVSGDGVVSPLAVMATGGWMKVDFKNPGFGWSITTAQLLVTQAGSTEADNEDWVITKGFNPWYIKRDVGVVLKNVSTSIREYAYVYTKPGNYKVTFEGSAVRYNGEKYLTREINLTVTP</sequence>
<keyword evidence="3" id="KW-1185">Reference proteome</keyword>
<feature type="domain" description="DUF5017" evidence="1">
    <location>
        <begin position="16"/>
        <end position="196"/>
    </location>
</feature>
<accession>A0A3N4MLT5</accession>
<proteinExistence type="predicted"/>
<dbReference type="Proteomes" id="UP000279089">
    <property type="component" value="Unassembled WGS sequence"/>
</dbReference>
<dbReference type="PROSITE" id="PS51257">
    <property type="entry name" value="PROKAR_LIPOPROTEIN"/>
    <property type="match status" value="1"/>
</dbReference>
<protein>
    <submittedName>
        <fullName evidence="2">DUF5017 domain-containing protein</fullName>
    </submittedName>
</protein>
<organism evidence="2 3">
    <name type="scientific">Chitinophaga barathri</name>
    <dbReference type="NCBI Taxonomy" id="1647451"/>
    <lineage>
        <taxon>Bacteria</taxon>
        <taxon>Pseudomonadati</taxon>
        <taxon>Bacteroidota</taxon>
        <taxon>Chitinophagia</taxon>
        <taxon>Chitinophagales</taxon>
        <taxon>Chitinophagaceae</taxon>
        <taxon>Chitinophaga</taxon>
    </lineage>
</organism>
<dbReference type="OrthoDB" id="1082472at2"/>
<dbReference type="EMBL" id="RMBX01000001">
    <property type="protein sequence ID" value="RPD42947.1"/>
    <property type="molecule type" value="Genomic_DNA"/>
</dbReference>
<evidence type="ECO:0000313" key="3">
    <source>
        <dbReference type="Proteomes" id="UP000279089"/>
    </source>
</evidence>
<reference evidence="3" key="1">
    <citation type="submission" date="2018-11" db="EMBL/GenBank/DDBJ databases">
        <title>Chitinophaga lutea sp.nov., isolate from arsenic contaminated soil.</title>
        <authorList>
            <person name="Zong Y."/>
        </authorList>
    </citation>
    <scope>NUCLEOTIDE SEQUENCE [LARGE SCALE GENOMIC DNA]</scope>
    <source>
        <strain evidence="3">YLT18</strain>
    </source>
</reference>
<name>A0A3N4MLT5_9BACT</name>
<evidence type="ECO:0000259" key="1">
    <source>
        <dbReference type="Pfam" id="PF16409"/>
    </source>
</evidence>